<evidence type="ECO:0000313" key="13">
    <source>
        <dbReference type="Proteomes" id="UP001153620"/>
    </source>
</evidence>
<evidence type="ECO:0000256" key="1">
    <source>
        <dbReference type="ARBA" id="ARBA00009897"/>
    </source>
</evidence>
<dbReference type="InterPro" id="IPR014746">
    <property type="entry name" value="Gln_synth/guanido_kin_cat_dom"/>
</dbReference>
<protein>
    <recommendedName>
        <fullName evidence="3 9">Glutamine synthetase</fullName>
        <ecNumber evidence="3 9">6.3.1.2</ecNumber>
    </recommendedName>
</protein>
<keyword evidence="13" id="KW-1185">Reference proteome</keyword>
<name>A0A9N9WN90_9DIPT</name>
<dbReference type="InterPro" id="IPR050292">
    <property type="entry name" value="Glutamine_Synthetase"/>
</dbReference>
<dbReference type="PROSITE" id="PS00180">
    <property type="entry name" value="GLNA_1"/>
    <property type="match status" value="1"/>
</dbReference>
<evidence type="ECO:0000256" key="9">
    <source>
        <dbReference type="RuleBase" id="RU004356"/>
    </source>
</evidence>
<feature type="domain" description="GS beta-grasp" evidence="10">
    <location>
        <begin position="59"/>
        <end position="140"/>
    </location>
</feature>
<keyword evidence="5 9" id="KW-0547">Nucleotide-binding</keyword>
<organism evidence="12 13">
    <name type="scientific">Chironomus riparius</name>
    <dbReference type="NCBI Taxonomy" id="315576"/>
    <lineage>
        <taxon>Eukaryota</taxon>
        <taxon>Metazoa</taxon>
        <taxon>Ecdysozoa</taxon>
        <taxon>Arthropoda</taxon>
        <taxon>Hexapoda</taxon>
        <taxon>Insecta</taxon>
        <taxon>Pterygota</taxon>
        <taxon>Neoptera</taxon>
        <taxon>Endopterygota</taxon>
        <taxon>Diptera</taxon>
        <taxon>Nematocera</taxon>
        <taxon>Chironomoidea</taxon>
        <taxon>Chironomidae</taxon>
        <taxon>Chironominae</taxon>
        <taxon>Chironomus</taxon>
    </lineage>
</organism>
<dbReference type="InterPro" id="IPR027303">
    <property type="entry name" value="Gln_synth_gly_rich_site"/>
</dbReference>
<dbReference type="AlphaFoldDB" id="A0A9N9WN90"/>
<dbReference type="FunFam" id="3.10.20.70:FF:000004">
    <property type="entry name" value="Glutamine synthetase"/>
    <property type="match status" value="1"/>
</dbReference>
<dbReference type="FunFam" id="3.30.590.10:FF:000004">
    <property type="entry name" value="Glutamine synthetase"/>
    <property type="match status" value="1"/>
</dbReference>
<dbReference type="InterPro" id="IPR008147">
    <property type="entry name" value="Gln_synt_N"/>
</dbReference>
<evidence type="ECO:0000259" key="10">
    <source>
        <dbReference type="PROSITE" id="PS51986"/>
    </source>
</evidence>
<dbReference type="Gene3D" id="3.30.590.10">
    <property type="entry name" value="Glutamine synthetase/guanido kinase, catalytic domain"/>
    <property type="match status" value="1"/>
</dbReference>
<dbReference type="PANTHER" id="PTHR20852:SF44">
    <property type="entry name" value="GLUTAMINE SYNTHETASE 1, MITOCHONDRIAL"/>
    <property type="match status" value="1"/>
</dbReference>
<comment type="subunit">
    <text evidence="2">Homooctamer.</text>
</comment>
<comment type="catalytic activity">
    <reaction evidence="9">
        <text>L-glutamate + NH4(+) + ATP = L-glutamine + ADP + phosphate + H(+)</text>
        <dbReference type="Rhea" id="RHEA:16169"/>
        <dbReference type="ChEBI" id="CHEBI:15378"/>
        <dbReference type="ChEBI" id="CHEBI:28938"/>
        <dbReference type="ChEBI" id="CHEBI:29985"/>
        <dbReference type="ChEBI" id="CHEBI:30616"/>
        <dbReference type="ChEBI" id="CHEBI:43474"/>
        <dbReference type="ChEBI" id="CHEBI:58359"/>
        <dbReference type="ChEBI" id="CHEBI:456216"/>
        <dbReference type="EC" id="6.3.1.2"/>
    </reaction>
</comment>
<evidence type="ECO:0000256" key="7">
    <source>
        <dbReference type="PROSITE-ProRule" id="PRU01330"/>
    </source>
</evidence>
<sequence length="396" mass="44034">MALRCLGVLINKELSGGIARRLISTTASRSNFLKESPNAFLNKNLLNRYTRLKYDPKLVQATYVWIDGTGENVRLKDRVLNKIPEKPEDCPDWQYDGSSTYQAQGGNSDIAIVPRALYKDPFKVGEHDVIVLCDTYKPDGSPCETNHRAAMQSAYEKTKDVEPWFGLEQEYTFLDVDGRPLGWPVNGFPGPQGPYYCAAGAEKVVGRDIVEAHALACLYAGVDFAGTNAEVMPAQWEYQIGPSLGMKAADDLWVSRYILWRIAEEFGVVVTFDPKPMEGNWNGAGGHTNFSTAPMREEGGIKAVEEAIIKLSKEHPKHIKAYDPRGGKDNERRLLGRLETSSIDKFTWGVADRSCSVRIPRGVAKAQKGYLEDRRPSSNMDPYSVCNAILTTCLVD</sequence>
<dbReference type="SMART" id="SM01230">
    <property type="entry name" value="Gln-synt_C"/>
    <property type="match status" value="1"/>
</dbReference>
<dbReference type="GO" id="GO:0006542">
    <property type="term" value="P:glutamine biosynthetic process"/>
    <property type="evidence" value="ECO:0007669"/>
    <property type="project" value="InterPro"/>
</dbReference>
<comment type="similarity">
    <text evidence="1 7 8">Belongs to the glutamine synthetase family.</text>
</comment>
<dbReference type="SUPFAM" id="SSF55931">
    <property type="entry name" value="Glutamine synthetase/guanido kinase"/>
    <property type="match status" value="1"/>
</dbReference>
<evidence type="ECO:0000256" key="3">
    <source>
        <dbReference type="ARBA" id="ARBA00012937"/>
    </source>
</evidence>
<dbReference type="Proteomes" id="UP001153620">
    <property type="component" value="Chromosome 1"/>
</dbReference>
<dbReference type="InterPro" id="IPR027302">
    <property type="entry name" value="Gln_synth_N_conserv_site"/>
</dbReference>
<proteinExistence type="inferred from homology"/>
<gene>
    <name evidence="12" type="ORF">CHIRRI_LOCUS733</name>
</gene>
<dbReference type="GO" id="GO:0005524">
    <property type="term" value="F:ATP binding"/>
    <property type="evidence" value="ECO:0007669"/>
    <property type="project" value="UniProtKB-KW"/>
</dbReference>
<evidence type="ECO:0000256" key="2">
    <source>
        <dbReference type="ARBA" id="ARBA00011823"/>
    </source>
</evidence>
<dbReference type="EMBL" id="OU895877">
    <property type="protein sequence ID" value="CAG9797745.1"/>
    <property type="molecule type" value="Genomic_DNA"/>
</dbReference>
<evidence type="ECO:0000259" key="11">
    <source>
        <dbReference type="PROSITE" id="PS51987"/>
    </source>
</evidence>
<dbReference type="GO" id="GO:0004356">
    <property type="term" value="F:glutamine synthetase activity"/>
    <property type="evidence" value="ECO:0007669"/>
    <property type="project" value="UniProtKB-EC"/>
</dbReference>
<dbReference type="InterPro" id="IPR008146">
    <property type="entry name" value="Gln_synth_cat_dom"/>
</dbReference>
<dbReference type="PANTHER" id="PTHR20852">
    <property type="entry name" value="GLUTAMINE SYNTHETASE"/>
    <property type="match status" value="1"/>
</dbReference>
<accession>A0A9N9WN90</accession>
<evidence type="ECO:0000256" key="6">
    <source>
        <dbReference type="ARBA" id="ARBA00022840"/>
    </source>
</evidence>
<evidence type="ECO:0000256" key="5">
    <source>
        <dbReference type="ARBA" id="ARBA00022741"/>
    </source>
</evidence>
<dbReference type="OrthoDB" id="1936100at2759"/>
<keyword evidence="6 9" id="KW-0067">ATP-binding</keyword>
<feature type="domain" description="GS catalytic" evidence="11">
    <location>
        <begin position="147"/>
        <end position="396"/>
    </location>
</feature>
<reference evidence="12" key="1">
    <citation type="submission" date="2022-01" db="EMBL/GenBank/DDBJ databases">
        <authorList>
            <person name="King R."/>
        </authorList>
    </citation>
    <scope>NUCLEOTIDE SEQUENCE</scope>
</reference>
<dbReference type="InterPro" id="IPR036651">
    <property type="entry name" value="Gln_synt_N_sf"/>
</dbReference>
<evidence type="ECO:0000256" key="8">
    <source>
        <dbReference type="RuleBase" id="RU000384"/>
    </source>
</evidence>
<dbReference type="EC" id="6.3.1.2" evidence="3 9"/>
<dbReference type="PROSITE" id="PS00181">
    <property type="entry name" value="GLNA_ATP"/>
    <property type="match status" value="1"/>
</dbReference>
<keyword evidence="4 9" id="KW-0436">Ligase</keyword>
<dbReference type="SUPFAM" id="SSF54368">
    <property type="entry name" value="Glutamine synthetase, N-terminal domain"/>
    <property type="match status" value="1"/>
</dbReference>
<reference evidence="12" key="2">
    <citation type="submission" date="2022-10" db="EMBL/GenBank/DDBJ databases">
        <authorList>
            <consortium name="ENA_rothamsted_submissions"/>
            <consortium name="culmorum"/>
            <person name="King R."/>
        </authorList>
    </citation>
    <scope>NUCLEOTIDE SEQUENCE</scope>
</reference>
<evidence type="ECO:0000256" key="4">
    <source>
        <dbReference type="ARBA" id="ARBA00022598"/>
    </source>
</evidence>
<dbReference type="Gene3D" id="3.10.20.70">
    <property type="entry name" value="Glutamine synthetase, N-terminal domain"/>
    <property type="match status" value="1"/>
</dbReference>
<dbReference type="PROSITE" id="PS51987">
    <property type="entry name" value="GS_CATALYTIC"/>
    <property type="match status" value="1"/>
</dbReference>
<dbReference type="PROSITE" id="PS51986">
    <property type="entry name" value="GS_BETA_GRASP"/>
    <property type="match status" value="1"/>
</dbReference>
<dbReference type="GO" id="GO:0005737">
    <property type="term" value="C:cytoplasm"/>
    <property type="evidence" value="ECO:0007669"/>
    <property type="project" value="TreeGrafter"/>
</dbReference>
<dbReference type="Pfam" id="PF00120">
    <property type="entry name" value="Gln-synt_C"/>
    <property type="match status" value="1"/>
</dbReference>
<evidence type="ECO:0000313" key="12">
    <source>
        <dbReference type="EMBL" id="CAG9797745.1"/>
    </source>
</evidence>